<name>A0ACB9KUB3_BAUVA</name>
<dbReference type="EMBL" id="CM039438">
    <property type="protein sequence ID" value="KAI4300813.1"/>
    <property type="molecule type" value="Genomic_DNA"/>
</dbReference>
<organism evidence="1 2">
    <name type="scientific">Bauhinia variegata</name>
    <name type="common">Purple orchid tree</name>
    <name type="synonym">Phanera variegata</name>
    <dbReference type="NCBI Taxonomy" id="167791"/>
    <lineage>
        <taxon>Eukaryota</taxon>
        <taxon>Viridiplantae</taxon>
        <taxon>Streptophyta</taxon>
        <taxon>Embryophyta</taxon>
        <taxon>Tracheophyta</taxon>
        <taxon>Spermatophyta</taxon>
        <taxon>Magnoliopsida</taxon>
        <taxon>eudicotyledons</taxon>
        <taxon>Gunneridae</taxon>
        <taxon>Pentapetalae</taxon>
        <taxon>rosids</taxon>
        <taxon>fabids</taxon>
        <taxon>Fabales</taxon>
        <taxon>Fabaceae</taxon>
        <taxon>Cercidoideae</taxon>
        <taxon>Cercideae</taxon>
        <taxon>Bauhiniinae</taxon>
        <taxon>Bauhinia</taxon>
    </lineage>
</organism>
<evidence type="ECO:0000313" key="1">
    <source>
        <dbReference type="EMBL" id="KAI4300813.1"/>
    </source>
</evidence>
<accession>A0ACB9KUB3</accession>
<gene>
    <name evidence="1" type="ORF">L6164_034147</name>
</gene>
<protein>
    <submittedName>
        <fullName evidence="1">Uncharacterized protein</fullName>
    </submittedName>
</protein>
<comment type="caution">
    <text evidence="1">The sequence shown here is derived from an EMBL/GenBank/DDBJ whole genome shotgun (WGS) entry which is preliminary data.</text>
</comment>
<reference evidence="1 2" key="1">
    <citation type="journal article" date="2022" name="DNA Res.">
        <title>Chromosomal-level genome assembly of the orchid tree Bauhinia variegata (Leguminosae; Cercidoideae) supports the allotetraploid origin hypothesis of Bauhinia.</title>
        <authorList>
            <person name="Zhong Y."/>
            <person name="Chen Y."/>
            <person name="Zheng D."/>
            <person name="Pang J."/>
            <person name="Liu Y."/>
            <person name="Luo S."/>
            <person name="Meng S."/>
            <person name="Qian L."/>
            <person name="Wei D."/>
            <person name="Dai S."/>
            <person name="Zhou R."/>
        </authorList>
    </citation>
    <scope>NUCLEOTIDE SEQUENCE [LARGE SCALE GENOMIC DNA]</scope>
    <source>
        <strain evidence="1">BV-YZ2020</strain>
    </source>
</reference>
<evidence type="ECO:0000313" key="2">
    <source>
        <dbReference type="Proteomes" id="UP000828941"/>
    </source>
</evidence>
<proteinExistence type="predicted"/>
<sequence length="178" mass="20303">MVVLMFGYIWLWRKKETMLRRKSLADDDGAYIFSQILSSVNQLVSKRGDERRKGCSKEKRRGDEGDEGGGMRPFRREKQAGVLRRKRDQQVVEDGLRRGVSGRYSRCTSTKWLGAASRPLSNHGAGRGSCPSLMELCIYKIREVLDRGENGRTYDGDDRASSLLELSNFLIYFSIVQV</sequence>
<dbReference type="Proteomes" id="UP000828941">
    <property type="component" value="Chromosome 13"/>
</dbReference>
<keyword evidence="2" id="KW-1185">Reference proteome</keyword>